<feature type="transmembrane region" description="Helical" evidence="1">
    <location>
        <begin position="126"/>
        <end position="149"/>
    </location>
</feature>
<dbReference type="Proteomes" id="UP000267096">
    <property type="component" value="Unassembled WGS sequence"/>
</dbReference>
<evidence type="ECO:0000313" key="3">
    <source>
        <dbReference type="Proteomes" id="UP000267096"/>
    </source>
</evidence>
<evidence type="ECO:0000256" key="1">
    <source>
        <dbReference type="SAM" id="Phobius"/>
    </source>
</evidence>
<evidence type="ECO:0000313" key="2">
    <source>
        <dbReference type="EMBL" id="VDK68471.1"/>
    </source>
</evidence>
<keyword evidence="1" id="KW-0472">Membrane</keyword>
<gene>
    <name evidence="2" type="ORF">ASIM_LOCUS19262</name>
</gene>
<accession>A0A0M3KFW4</accession>
<sequence>MDDVFNVTESSVSMPIYLNEPESVPEDHMTFLFGVIMLMSVSIGCLLLASRVSTKKQNRVPSYRSICETNVSPSSAGSPMPPPSYQELLLNDEITLFDQYRLRDDVIAGNVYGIRCDQQSIDGSKLVIVLITLTQWWLLPMCLGMEIIWMGRNYLDGSGISSRRRIFLMELTFGG</sequence>
<keyword evidence="1" id="KW-0812">Transmembrane</keyword>
<keyword evidence="3" id="KW-1185">Reference proteome</keyword>
<keyword evidence="1" id="KW-1133">Transmembrane helix</keyword>
<dbReference type="AlphaFoldDB" id="A0A0M3KFW4"/>
<organism evidence="4">
    <name type="scientific">Anisakis simplex</name>
    <name type="common">Herring worm</name>
    <dbReference type="NCBI Taxonomy" id="6269"/>
    <lineage>
        <taxon>Eukaryota</taxon>
        <taxon>Metazoa</taxon>
        <taxon>Ecdysozoa</taxon>
        <taxon>Nematoda</taxon>
        <taxon>Chromadorea</taxon>
        <taxon>Rhabditida</taxon>
        <taxon>Spirurina</taxon>
        <taxon>Ascaridomorpha</taxon>
        <taxon>Ascaridoidea</taxon>
        <taxon>Anisakidae</taxon>
        <taxon>Anisakis</taxon>
        <taxon>Anisakis simplex complex</taxon>
    </lineage>
</organism>
<feature type="transmembrane region" description="Helical" evidence="1">
    <location>
        <begin position="29"/>
        <end position="49"/>
    </location>
</feature>
<dbReference type="WBParaSite" id="ASIM_0001987501-mRNA-1">
    <property type="protein sequence ID" value="ASIM_0001987501-mRNA-1"/>
    <property type="gene ID" value="ASIM_0001987501"/>
</dbReference>
<dbReference type="EMBL" id="UYRR01036930">
    <property type="protein sequence ID" value="VDK68471.1"/>
    <property type="molecule type" value="Genomic_DNA"/>
</dbReference>
<reference evidence="4" key="1">
    <citation type="submission" date="2017-02" db="UniProtKB">
        <authorList>
            <consortium name="WormBaseParasite"/>
        </authorList>
    </citation>
    <scope>IDENTIFICATION</scope>
</reference>
<evidence type="ECO:0000313" key="4">
    <source>
        <dbReference type="WBParaSite" id="ASIM_0001987501-mRNA-1"/>
    </source>
</evidence>
<protein>
    <submittedName>
        <fullName evidence="4">Ig-like domain-containing protein</fullName>
    </submittedName>
</protein>
<dbReference type="OrthoDB" id="5875827at2759"/>
<reference evidence="2 3" key="2">
    <citation type="submission" date="2018-11" db="EMBL/GenBank/DDBJ databases">
        <authorList>
            <consortium name="Pathogen Informatics"/>
        </authorList>
    </citation>
    <scope>NUCLEOTIDE SEQUENCE [LARGE SCALE GENOMIC DNA]</scope>
</reference>
<name>A0A0M3KFW4_ANISI</name>
<proteinExistence type="predicted"/>